<accession>A0A177N954</accession>
<dbReference type="Pfam" id="PF12790">
    <property type="entry name" value="T6SS-SciN"/>
    <property type="match status" value="1"/>
</dbReference>
<dbReference type="PANTHER" id="PTHR37625:SF4">
    <property type="entry name" value="OUTER MEMBRANE LIPOPROTEIN"/>
    <property type="match status" value="1"/>
</dbReference>
<dbReference type="AlphaFoldDB" id="A0A177N954"/>
<evidence type="ECO:0000313" key="3">
    <source>
        <dbReference type="Proteomes" id="UP000077857"/>
    </source>
</evidence>
<dbReference type="Gene3D" id="2.60.40.4150">
    <property type="entry name" value="Type VI secretion system, lipoprotein SciN"/>
    <property type="match status" value="1"/>
</dbReference>
<dbReference type="RefSeq" id="WP_064041042.1">
    <property type="nucleotide sequence ID" value="NZ_LUUJ01000087.1"/>
</dbReference>
<dbReference type="InterPro" id="IPR038706">
    <property type="entry name" value="Type_VI_SciN-like_sf"/>
</dbReference>
<feature type="signal peptide" evidence="1">
    <location>
        <begin position="1"/>
        <end position="19"/>
    </location>
</feature>
<gene>
    <name evidence="2" type="ORF">A1507_14875</name>
</gene>
<reference evidence="2 3" key="1">
    <citation type="submission" date="2016-03" db="EMBL/GenBank/DDBJ databases">
        <authorList>
            <person name="Ploux O."/>
        </authorList>
    </citation>
    <scope>NUCLEOTIDE SEQUENCE [LARGE SCALE GENOMIC DNA]</scope>
    <source>
        <strain evidence="2 3">R-45378</strain>
    </source>
</reference>
<dbReference type="EMBL" id="LUUJ01000087">
    <property type="protein sequence ID" value="OAI14576.1"/>
    <property type="molecule type" value="Genomic_DNA"/>
</dbReference>
<name>A0A177N954_9GAMM</name>
<protein>
    <submittedName>
        <fullName evidence="2">Type VI secretion protein</fullName>
    </submittedName>
</protein>
<proteinExistence type="predicted"/>
<keyword evidence="1" id="KW-0732">Signal</keyword>
<evidence type="ECO:0000256" key="1">
    <source>
        <dbReference type="SAM" id="SignalP"/>
    </source>
</evidence>
<dbReference type="PANTHER" id="PTHR37625">
    <property type="entry name" value="OUTER MEMBRANE LIPOPROTEIN-RELATED"/>
    <property type="match status" value="1"/>
</dbReference>
<dbReference type="OrthoDB" id="5471061at2"/>
<comment type="caution">
    <text evidence="2">The sequence shown here is derived from an EMBL/GenBank/DDBJ whole genome shotgun (WGS) entry which is preliminary data.</text>
</comment>
<sequence length="168" mass="18147">MPLSRLLPILCSVMLLSCAETPEAPAPIPPTQLTLQINAGKQLNPDAAGKASPVLLRIYELREQSGFAAADFFTLFDKEQVALGGDLLRKQELLIKPGEQKTLPIEPAADTRKIGFFAAFRKLDDAQWRALAPLVLHQNNTITLDMDRNALAAKATAVEPAPAAAAEH</sequence>
<dbReference type="Proteomes" id="UP000077857">
    <property type="component" value="Unassembled WGS sequence"/>
</dbReference>
<dbReference type="NCBIfam" id="TIGR03352">
    <property type="entry name" value="VI_chp_3"/>
    <property type="match status" value="1"/>
</dbReference>
<evidence type="ECO:0000313" key="2">
    <source>
        <dbReference type="EMBL" id="OAI14576.1"/>
    </source>
</evidence>
<organism evidence="2 3">
    <name type="scientific">Methylomonas koyamae</name>
    <dbReference type="NCBI Taxonomy" id="702114"/>
    <lineage>
        <taxon>Bacteria</taxon>
        <taxon>Pseudomonadati</taxon>
        <taxon>Pseudomonadota</taxon>
        <taxon>Gammaproteobacteria</taxon>
        <taxon>Methylococcales</taxon>
        <taxon>Methylococcaceae</taxon>
        <taxon>Methylomonas</taxon>
    </lineage>
</organism>
<dbReference type="PROSITE" id="PS51257">
    <property type="entry name" value="PROKAR_LIPOPROTEIN"/>
    <property type="match status" value="1"/>
</dbReference>
<dbReference type="InterPro" id="IPR017734">
    <property type="entry name" value="T6SS_SciN"/>
</dbReference>
<feature type="chain" id="PRO_5008068878" evidence="1">
    <location>
        <begin position="20"/>
        <end position="168"/>
    </location>
</feature>